<evidence type="ECO:0000256" key="5">
    <source>
        <dbReference type="ARBA" id="ARBA00022723"/>
    </source>
</evidence>
<keyword evidence="5 14" id="KW-0479">Metal-binding</keyword>
<sequence length="771" mass="86214">MGRFSEHSLLATMVSRAPLGLLCLLAIISRSNAYTIHYPPEETGDHGEAGGFIDIPEINKDKDLFQGDIKLSKRDRNALRNEIYRWKFPIPYILADNLDLNAKGVILKGFEMFRLKSCVDFKPYAGDSTFLHFQKFGGCWSYVGDFGRGQNLSIDSGCDHKAIVEHELLHALGFYHEQSRSDRDDYVQIWWDEITDGMAHNFNTYSDNEITDLNTPYDYESVMHYGPYSFNKNAGVPTITAKITAFNDIIGQRFDFSAIDLERLNRMYNCTAPLILLDQCTFEFINICGMVQSTTDDADWSHELGSSGSFSDHTLNGQCRDSGYFMYFNTDTGPIGRTAVLESRILYPKRTEQCLQFFYRMDGSPQDKLTIWLRLDDGTGEVRRLKKIHTISGDSDQNWKTAHVTLNANVKFRYLFQGVQGDNTTTSGGIFIDDITLSELPCPNAVWTIRNYSQVLADTVKGHRLVSSCFTSPEGYKYGIGLYPHGQNASTYTGYTGISFHLCSGEDDAVLHWPVLNHQAIITVLDQDPDIRLRMSSSRSFTTLADQIISPSNISRWDRPSNIGTWDSSCDCFRTTDYGWYTFITHFNLRRRSFLKNDDLIVFVDFVVNAGLFSDVNSVIELPPVVMNGTSASSVHGLPLVAVSGAAASEVPSTDLTHLIKTEVPIQPSSSRAEEEEIHGRQKRSLEKPWDDYKVQPMAAQCDDSLCLNGGVCVMEGSRASCRCASSQAFIYIGERCETAQLQGNVIGMIIGGLAGTIAMTVAVLAIIGRK</sequence>
<evidence type="ECO:0000256" key="16">
    <source>
        <dbReference type="PROSITE-ProRule" id="PRU01211"/>
    </source>
</evidence>
<keyword evidence="13" id="KW-0325">Glycoprotein</keyword>
<dbReference type="EMBL" id="CAUEEQ010002169">
    <property type="protein sequence ID" value="CAJ0921919.1"/>
    <property type="molecule type" value="Genomic_DNA"/>
</dbReference>
<dbReference type="CDD" id="cd06263">
    <property type="entry name" value="MAM"/>
    <property type="match status" value="1"/>
</dbReference>
<evidence type="ECO:0000256" key="6">
    <source>
        <dbReference type="ARBA" id="ARBA00022729"/>
    </source>
</evidence>
<comment type="cofactor">
    <cofactor evidence="16 17">
        <name>Zn(2+)</name>
        <dbReference type="ChEBI" id="CHEBI:29105"/>
    </cofactor>
    <text evidence="16 17">Binds 1 zinc ion per subunit.</text>
</comment>
<dbReference type="Gene3D" id="2.10.25.10">
    <property type="entry name" value="Laminin"/>
    <property type="match status" value="1"/>
</dbReference>
<dbReference type="PROSITE" id="PS51864">
    <property type="entry name" value="ASTACIN"/>
    <property type="match status" value="1"/>
</dbReference>
<dbReference type="InterPro" id="IPR006026">
    <property type="entry name" value="Peptidase_Metallo"/>
</dbReference>
<evidence type="ECO:0000256" key="9">
    <source>
        <dbReference type="ARBA" id="ARBA00022989"/>
    </source>
</evidence>
<keyword evidence="9 18" id="KW-1133">Transmembrane helix</keyword>
<proteinExistence type="predicted"/>
<dbReference type="InterPro" id="IPR008974">
    <property type="entry name" value="TRAF-like"/>
</dbReference>
<feature type="domain" description="Peptidase M12A" evidence="22">
    <location>
        <begin position="77"/>
        <end position="271"/>
    </location>
</feature>
<keyword evidence="11 18" id="KW-0472">Membrane</keyword>
<dbReference type="SUPFAM" id="SSF49599">
    <property type="entry name" value="TRAF domain-like"/>
    <property type="match status" value="1"/>
</dbReference>
<dbReference type="InterPro" id="IPR002083">
    <property type="entry name" value="MATH/TRAF_dom"/>
</dbReference>
<evidence type="ECO:0000256" key="14">
    <source>
        <dbReference type="PIRNR" id="PIRNR001196"/>
    </source>
</evidence>
<dbReference type="SUPFAM" id="SSF49899">
    <property type="entry name" value="Concanavalin A-like lectins/glucanases"/>
    <property type="match status" value="1"/>
</dbReference>
<comment type="subcellular location">
    <subcellularLocation>
        <location evidence="1">Membrane</location>
        <topology evidence="1">Single-pass type I membrane protein</topology>
    </subcellularLocation>
</comment>
<dbReference type="Gene3D" id="2.60.210.10">
    <property type="entry name" value="Apoptosis, Tumor Necrosis Factor Receptor Associated Protein 2, Chain A"/>
    <property type="match status" value="1"/>
</dbReference>
<protein>
    <recommendedName>
        <fullName evidence="14">Meprin A subunit</fullName>
        <ecNumber evidence="14">3.4.24.-</ecNumber>
    </recommendedName>
    <alternativeName>
        <fullName evidence="14">Endopeptidase-2</fullName>
    </alternativeName>
</protein>
<accession>A0ABN9KUV6</accession>
<dbReference type="PROSITE" id="PS50060">
    <property type="entry name" value="MAM_2"/>
    <property type="match status" value="1"/>
</dbReference>
<evidence type="ECO:0000256" key="4">
    <source>
        <dbReference type="ARBA" id="ARBA00022692"/>
    </source>
</evidence>
<dbReference type="PROSITE" id="PS50144">
    <property type="entry name" value="MATH"/>
    <property type="match status" value="1"/>
</dbReference>
<evidence type="ECO:0000259" key="22">
    <source>
        <dbReference type="PROSITE" id="PS51864"/>
    </source>
</evidence>
<comment type="caution">
    <text evidence="15">Lacks conserved residue(s) required for the propagation of feature annotation.</text>
</comment>
<feature type="binding site" evidence="16">
    <location>
        <position position="166"/>
    </location>
    <ligand>
        <name>Zn(2+)</name>
        <dbReference type="ChEBI" id="CHEBI:29105"/>
        <note>catalytic</note>
    </ligand>
</feature>
<name>A0ABN9KUV6_9NEOB</name>
<dbReference type="InterPro" id="IPR000742">
    <property type="entry name" value="EGF"/>
</dbReference>
<evidence type="ECO:0000259" key="20">
    <source>
        <dbReference type="PROSITE" id="PS50060"/>
    </source>
</evidence>
<dbReference type="Pfam" id="PF00629">
    <property type="entry name" value="MAM"/>
    <property type="match status" value="1"/>
</dbReference>
<dbReference type="Gene3D" id="2.60.120.200">
    <property type="match status" value="1"/>
</dbReference>
<dbReference type="PIRSF" id="PIRSF001196">
    <property type="entry name" value="Meprin"/>
    <property type="match status" value="1"/>
</dbReference>
<feature type="binding site" evidence="16">
    <location>
        <position position="170"/>
    </location>
    <ligand>
        <name>Zn(2+)</name>
        <dbReference type="ChEBI" id="CHEBI:29105"/>
        <note>catalytic</note>
    </ligand>
</feature>
<evidence type="ECO:0000256" key="13">
    <source>
        <dbReference type="ARBA" id="ARBA00023180"/>
    </source>
</evidence>
<keyword evidence="12" id="KW-1015">Disulfide bond</keyword>
<dbReference type="SUPFAM" id="SSF55486">
    <property type="entry name" value="Metalloproteases ('zincins'), catalytic domain"/>
    <property type="match status" value="1"/>
</dbReference>
<evidence type="ECO:0000256" key="18">
    <source>
        <dbReference type="SAM" id="Phobius"/>
    </source>
</evidence>
<keyword evidence="4 18" id="KW-0812">Transmembrane</keyword>
<evidence type="ECO:0000256" key="8">
    <source>
        <dbReference type="ARBA" id="ARBA00022833"/>
    </source>
</evidence>
<dbReference type="PANTHER" id="PTHR10127:SF824">
    <property type="entry name" value="MEPRIN A SUBUNIT ALPHA"/>
    <property type="match status" value="1"/>
</dbReference>
<dbReference type="InterPro" id="IPR008294">
    <property type="entry name" value="Meprin"/>
</dbReference>
<evidence type="ECO:0000256" key="15">
    <source>
        <dbReference type="PROSITE-ProRule" id="PRU00076"/>
    </source>
</evidence>
<evidence type="ECO:0000313" key="23">
    <source>
        <dbReference type="EMBL" id="CAJ0921919.1"/>
    </source>
</evidence>
<dbReference type="PRINTS" id="PR00020">
    <property type="entry name" value="MAMDOMAIN"/>
</dbReference>
<dbReference type="PANTHER" id="PTHR10127">
    <property type="entry name" value="DISCOIDIN, CUB, EGF, LAMININ , AND ZINC METALLOPROTEASE DOMAIN CONTAINING"/>
    <property type="match status" value="1"/>
</dbReference>
<dbReference type="Pfam" id="PF22486">
    <property type="entry name" value="MATH_2"/>
    <property type="match status" value="1"/>
</dbReference>
<dbReference type="PROSITE" id="PS00740">
    <property type="entry name" value="MAM_1"/>
    <property type="match status" value="1"/>
</dbReference>
<keyword evidence="24" id="KW-1185">Reference proteome</keyword>
<keyword evidence="2 15" id="KW-0245">EGF-like domain</keyword>
<feature type="domain" description="MAM" evidence="20">
    <location>
        <begin position="278"/>
        <end position="444"/>
    </location>
</feature>
<dbReference type="SMART" id="SM00137">
    <property type="entry name" value="MAM"/>
    <property type="match status" value="1"/>
</dbReference>
<dbReference type="InterPro" id="IPR024079">
    <property type="entry name" value="MetalloPept_cat_dom_sf"/>
</dbReference>
<evidence type="ECO:0000256" key="10">
    <source>
        <dbReference type="ARBA" id="ARBA00023049"/>
    </source>
</evidence>
<keyword evidence="6 17" id="KW-0732">Signal</keyword>
<dbReference type="SUPFAM" id="SSF57196">
    <property type="entry name" value="EGF/Laminin"/>
    <property type="match status" value="1"/>
</dbReference>
<evidence type="ECO:0000313" key="24">
    <source>
        <dbReference type="Proteomes" id="UP001176940"/>
    </source>
</evidence>
<keyword evidence="8 14" id="KW-0862">Zinc</keyword>
<dbReference type="InterPro" id="IPR000998">
    <property type="entry name" value="MAM_dom"/>
</dbReference>
<evidence type="ECO:0000256" key="1">
    <source>
        <dbReference type="ARBA" id="ARBA00004479"/>
    </source>
</evidence>
<evidence type="ECO:0000256" key="2">
    <source>
        <dbReference type="ARBA" id="ARBA00022536"/>
    </source>
</evidence>
<comment type="caution">
    <text evidence="23">The sequence shown here is derived from an EMBL/GenBank/DDBJ whole genome shotgun (WGS) entry which is preliminary data.</text>
</comment>
<evidence type="ECO:0000256" key="7">
    <source>
        <dbReference type="ARBA" id="ARBA00022801"/>
    </source>
</evidence>
<dbReference type="Gene3D" id="3.40.390.10">
    <property type="entry name" value="Collagenase (Catalytic Domain)"/>
    <property type="match status" value="1"/>
</dbReference>
<keyword evidence="3 14" id="KW-0645">Protease</keyword>
<evidence type="ECO:0000256" key="12">
    <source>
        <dbReference type="ARBA" id="ARBA00023157"/>
    </source>
</evidence>
<dbReference type="PRINTS" id="PR00480">
    <property type="entry name" value="ASTACIN"/>
</dbReference>
<feature type="transmembrane region" description="Helical" evidence="18">
    <location>
        <begin position="746"/>
        <end position="768"/>
    </location>
</feature>
<feature type="chain" id="PRO_5044949504" description="Meprin A subunit" evidence="17">
    <location>
        <begin position="34"/>
        <end position="771"/>
    </location>
</feature>
<keyword evidence="10 14" id="KW-0482">Metalloprotease</keyword>
<evidence type="ECO:0000259" key="19">
    <source>
        <dbReference type="PROSITE" id="PS50026"/>
    </source>
</evidence>
<dbReference type="Proteomes" id="UP001176940">
    <property type="component" value="Unassembled WGS sequence"/>
</dbReference>
<keyword evidence="7 14" id="KW-0378">Hydrolase</keyword>
<feature type="domain" description="MATH" evidence="21">
    <location>
        <begin position="442"/>
        <end position="606"/>
    </location>
</feature>
<feature type="active site" evidence="16">
    <location>
        <position position="167"/>
    </location>
</feature>
<organism evidence="23 24">
    <name type="scientific">Ranitomeya imitator</name>
    <name type="common">mimic poison frog</name>
    <dbReference type="NCBI Taxonomy" id="111125"/>
    <lineage>
        <taxon>Eukaryota</taxon>
        <taxon>Metazoa</taxon>
        <taxon>Chordata</taxon>
        <taxon>Craniata</taxon>
        <taxon>Vertebrata</taxon>
        <taxon>Euteleostomi</taxon>
        <taxon>Amphibia</taxon>
        <taxon>Batrachia</taxon>
        <taxon>Anura</taxon>
        <taxon>Neobatrachia</taxon>
        <taxon>Hyloidea</taxon>
        <taxon>Dendrobatidae</taxon>
        <taxon>Dendrobatinae</taxon>
        <taxon>Ranitomeya</taxon>
    </lineage>
</organism>
<feature type="signal peptide" evidence="17">
    <location>
        <begin position="1"/>
        <end position="33"/>
    </location>
</feature>
<dbReference type="Pfam" id="PF01400">
    <property type="entry name" value="Astacin"/>
    <property type="match status" value="1"/>
</dbReference>
<feature type="domain" description="EGF-like" evidence="19">
    <location>
        <begin position="698"/>
        <end position="738"/>
    </location>
</feature>
<evidence type="ECO:0000256" key="11">
    <source>
        <dbReference type="ARBA" id="ARBA00023136"/>
    </source>
</evidence>
<evidence type="ECO:0000256" key="3">
    <source>
        <dbReference type="ARBA" id="ARBA00022670"/>
    </source>
</evidence>
<feature type="binding site" evidence="16">
    <location>
        <position position="176"/>
    </location>
    <ligand>
        <name>Zn(2+)</name>
        <dbReference type="ChEBI" id="CHEBI:29105"/>
        <note>catalytic</note>
    </ligand>
</feature>
<dbReference type="InterPro" id="IPR013320">
    <property type="entry name" value="ConA-like_dom_sf"/>
</dbReference>
<dbReference type="SMART" id="SM00235">
    <property type="entry name" value="ZnMc"/>
    <property type="match status" value="1"/>
</dbReference>
<reference evidence="23" key="1">
    <citation type="submission" date="2023-07" db="EMBL/GenBank/DDBJ databases">
        <authorList>
            <person name="Stuckert A."/>
        </authorList>
    </citation>
    <scope>NUCLEOTIDE SEQUENCE</scope>
</reference>
<gene>
    <name evidence="23" type="ORF">RIMI_LOCUS1646085</name>
</gene>
<dbReference type="PROSITE" id="PS50026">
    <property type="entry name" value="EGF_3"/>
    <property type="match status" value="1"/>
</dbReference>
<dbReference type="EC" id="3.4.24.-" evidence="14"/>
<evidence type="ECO:0000256" key="17">
    <source>
        <dbReference type="RuleBase" id="RU361183"/>
    </source>
</evidence>
<evidence type="ECO:0000259" key="21">
    <source>
        <dbReference type="PROSITE" id="PS50144"/>
    </source>
</evidence>
<dbReference type="InterPro" id="IPR001506">
    <property type="entry name" value="Peptidase_M12A"/>
</dbReference>